<evidence type="ECO:0000256" key="1">
    <source>
        <dbReference type="SAM" id="Phobius"/>
    </source>
</evidence>
<evidence type="ECO:0000313" key="3">
    <source>
        <dbReference type="Proteomes" id="UP000076004"/>
    </source>
</evidence>
<feature type="transmembrane region" description="Helical" evidence="1">
    <location>
        <begin position="592"/>
        <end position="617"/>
    </location>
</feature>
<feature type="transmembrane region" description="Helical" evidence="1">
    <location>
        <begin position="373"/>
        <end position="394"/>
    </location>
</feature>
<feature type="transmembrane region" description="Helical" evidence="1">
    <location>
        <begin position="711"/>
        <end position="737"/>
    </location>
</feature>
<feature type="transmembrane region" description="Helical" evidence="1">
    <location>
        <begin position="174"/>
        <end position="194"/>
    </location>
</feature>
<sequence length="883" mass="106192">MKGIILFLKIILFMIFSLQEFLLSSNININKIFLLLVDILLLICLAYYLIRSINNMQMYIIYIYSIVTKITIIYFLSFPQYIINSKNNNINNFNNINNINNINDAYNSVFISNYYNIYNDYAYSYISTYYNTFNKKLMIVTICILITILVYILLFYITDFYILNIHKISIEHILFFLIITHVSIDFIDISQFFYSSYSYFFLYYFRLKDEIYLFKDTHIFSDKILNKNKILHFYNSTINIFEVVFITYGVLISLNISLHAYSFPNYSYEEISSILRIQQNDINRKFMKHKSSLHNNLQNNEDHIYNYNSNKYNIYNNQDENNIYKYIKTSNIININKYNNHLLSNNDSYKYINSDIYYNNNTSKKKKIKKQKCFSKIAGDAMSCLKYISIYSFLLTDISFFLSRLLLFVMLQTVSCSLLFMIKNICFIIIHGARIYRKSKYHNHKKKKKQTKKNIHKNSTNVDDYKKKKKFQDVPLFSNKDIETKSSKKKCGSSKDIDKMDIHSNKNIYFDNIIPSDKIIQSDKFFFAYTSRFSDIININEIDYMHYNRINHFNYEKIKTSLYFYFLKYNGISFKKYISCYIDNIEKYSMRYFFIIFFFFIFIAIKITILVITYTFHFDDLFNKCIYEFTYNHNFNIIKSCVILKINFIIIISYTLSSFILYIFTSSFFDAIFMPILHFFNMLSYTFVLIIMSQYNPSYDFLNYFNRSKNIAIVLLVFIYLVYLFLADLYIFIYMLLGRRYITYKYKKNIKKRKDDDNKNNIENINNKTNYVSESISVISSLIIKLIIYMNSPLSLNKIIIGNNLIKNTRLDNFLFFSHIKEITVKLILYFICLFISLRYKYINILFILTLFFINIILSTLYLIFSKINRNVAMEYIFAQAIY</sequence>
<proteinExistence type="predicted"/>
<dbReference type="EMBL" id="LVLB01000003">
    <property type="protein sequence ID" value="KYO03600.1"/>
    <property type="molecule type" value="Genomic_DNA"/>
</dbReference>
<keyword evidence="1" id="KW-0812">Transmembrane</keyword>
<feature type="transmembrane region" description="Helical" evidence="1">
    <location>
        <begin position="637"/>
        <end position="664"/>
    </location>
</feature>
<feature type="transmembrane region" description="Helical" evidence="1">
    <location>
        <begin position="823"/>
        <end position="840"/>
    </location>
</feature>
<dbReference type="RefSeq" id="XP_018643824.1">
    <property type="nucleotide sequence ID" value="XM_018783834.1"/>
</dbReference>
<gene>
    <name evidence="2" type="ORF">PGSY75_0217000</name>
</gene>
<feature type="non-terminal residue" evidence="2">
    <location>
        <position position="883"/>
    </location>
</feature>
<feature type="transmembrane region" description="Helical" evidence="1">
    <location>
        <begin position="32"/>
        <end position="50"/>
    </location>
</feature>
<feature type="transmembrane region" description="Helical" evidence="1">
    <location>
        <begin position="406"/>
        <end position="430"/>
    </location>
</feature>
<dbReference type="Proteomes" id="UP000076004">
    <property type="component" value="Chromosome 2"/>
</dbReference>
<dbReference type="KEGG" id="pgab:PGSY75_0217000"/>
<dbReference type="GeneID" id="29774450"/>
<accession>A0A151LWM8</accession>
<name>A0A151LWM8_9APIC</name>
<feature type="transmembrane region" description="Helical" evidence="1">
    <location>
        <begin position="137"/>
        <end position="162"/>
    </location>
</feature>
<keyword evidence="1" id="KW-0472">Membrane</keyword>
<feature type="transmembrane region" description="Helical" evidence="1">
    <location>
        <begin position="238"/>
        <end position="258"/>
    </location>
</feature>
<dbReference type="VEuPathDB" id="PlasmoDB:PGABG01_0214700"/>
<dbReference type="AlphaFoldDB" id="A0A151LWM8"/>
<feature type="transmembrane region" description="Helical" evidence="1">
    <location>
        <begin position="671"/>
        <end position="691"/>
    </location>
</feature>
<protein>
    <submittedName>
        <fullName evidence="2">Putative membrane protein</fullName>
    </submittedName>
</protein>
<reference evidence="2 3" key="1">
    <citation type="journal article" date="2016" name="Nat. Commun.">
        <title>Genomes of cryptic chimpanzee Plasmodium species reveal key evolutionary events leading to human malaria.</title>
        <authorList>
            <person name="Sundararaman S.A."/>
            <person name="Plenderleith L.J."/>
            <person name="Liu W."/>
            <person name="Loy D.E."/>
            <person name="Learn G.H."/>
            <person name="Li Y."/>
            <person name="Shaw K.S."/>
            <person name="Ayouba A."/>
            <person name="Peeters M."/>
            <person name="Speede S."/>
            <person name="Shaw G.M."/>
            <person name="Bushman F.D."/>
            <person name="Brisson D."/>
            <person name="Rayner J.C."/>
            <person name="Sharp P.M."/>
            <person name="Hahn B.H."/>
        </authorList>
    </citation>
    <scope>NUCLEOTIDE SEQUENCE [LARGE SCALE GENOMIC DNA]</scope>
    <source>
        <strain evidence="2 3">SY75</strain>
    </source>
</reference>
<comment type="caution">
    <text evidence="2">The sequence shown here is derived from an EMBL/GenBank/DDBJ whole genome shotgun (WGS) entry which is preliminary data.</text>
</comment>
<organism evidence="2 3">
    <name type="scientific">Plasmodium gaboni</name>
    <dbReference type="NCBI Taxonomy" id="647221"/>
    <lineage>
        <taxon>Eukaryota</taxon>
        <taxon>Sar</taxon>
        <taxon>Alveolata</taxon>
        <taxon>Apicomplexa</taxon>
        <taxon>Aconoidasida</taxon>
        <taxon>Haemosporida</taxon>
        <taxon>Plasmodiidae</taxon>
        <taxon>Plasmodium</taxon>
        <taxon>Plasmodium (Laverania)</taxon>
    </lineage>
</organism>
<evidence type="ECO:0000313" key="2">
    <source>
        <dbReference type="EMBL" id="KYO03600.1"/>
    </source>
</evidence>
<feature type="transmembrane region" description="Helical" evidence="1">
    <location>
        <begin position="846"/>
        <end position="865"/>
    </location>
</feature>
<feature type="transmembrane region" description="Helical" evidence="1">
    <location>
        <begin position="7"/>
        <end position="26"/>
    </location>
</feature>
<feature type="transmembrane region" description="Helical" evidence="1">
    <location>
        <begin position="62"/>
        <end position="83"/>
    </location>
</feature>
<dbReference type="VEuPathDB" id="PlasmoDB:PGSY75_0217000"/>
<keyword evidence="1" id="KW-1133">Transmembrane helix</keyword>